<reference evidence="9" key="1">
    <citation type="journal article" date="2014" name="Genome Biol. Evol.">
        <title>Pangenome evidence for extensive interdomain horizontal transfer affecting lineage core and shell genes in uncultured planktonic thaumarchaeota and euryarchaeota.</title>
        <authorList>
            <person name="Deschamps P."/>
            <person name="Zivanovic Y."/>
            <person name="Moreira D."/>
            <person name="Rodriguez-Valera F."/>
            <person name="Lopez-Garcia P."/>
        </authorList>
    </citation>
    <scope>NUCLEOTIDE SEQUENCE</scope>
</reference>
<dbReference type="Gene3D" id="3.100.10.10">
    <property type="match status" value="1"/>
</dbReference>
<dbReference type="HAMAP" id="MF_01341">
    <property type="entry name" value="Ribosomal_uL15"/>
    <property type="match status" value="1"/>
</dbReference>
<evidence type="ECO:0000259" key="8">
    <source>
        <dbReference type="Pfam" id="PF00828"/>
    </source>
</evidence>
<dbReference type="AlphaFoldDB" id="A0A075H8V4"/>
<dbReference type="GO" id="GO:0022625">
    <property type="term" value="C:cytosolic large ribosomal subunit"/>
    <property type="evidence" value="ECO:0007669"/>
    <property type="project" value="TreeGrafter"/>
</dbReference>
<dbReference type="PANTHER" id="PTHR11721:SF3">
    <property type="entry name" value="LARGE RIBOSOMAL SUBUNIT PROTEIN UL15"/>
    <property type="match status" value="1"/>
</dbReference>
<dbReference type="InterPro" id="IPR027386">
    <property type="entry name" value="Rbsml_uL15_N"/>
</dbReference>
<dbReference type="PANTHER" id="PTHR11721">
    <property type="entry name" value="60S RIBOSOMAL PROTEIN L27A"/>
    <property type="match status" value="1"/>
</dbReference>
<dbReference type="InterPro" id="IPR001196">
    <property type="entry name" value="Ribosomal_uL15_CS"/>
</dbReference>
<evidence type="ECO:0000256" key="5">
    <source>
        <dbReference type="HAMAP-Rule" id="MF_01341"/>
    </source>
</evidence>
<evidence type="ECO:0000256" key="6">
    <source>
        <dbReference type="RuleBase" id="RU003888"/>
    </source>
</evidence>
<dbReference type="GO" id="GO:0019843">
    <property type="term" value="F:rRNA binding"/>
    <property type="evidence" value="ECO:0007669"/>
    <property type="project" value="UniProtKB-UniRule"/>
</dbReference>
<gene>
    <name evidence="9" type="primary">RP-L15</name>
    <name evidence="5" type="synonym">rpl15</name>
    <name evidence="9" type="synonym">rplO</name>
</gene>
<organism evidence="9">
    <name type="scientific">uncultured marine thaumarchaeote KM3_52_H07</name>
    <dbReference type="NCBI Taxonomy" id="1456179"/>
    <lineage>
        <taxon>Archaea</taxon>
        <taxon>Nitrososphaerota</taxon>
        <taxon>environmental samples</taxon>
    </lineage>
</organism>
<comment type="subunit">
    <text evidence="5">Part of the 50S ribosomal subunit.</text>
</comment>
<feature type="compositionally biased region" description="Basic and acidic residues" evidence="7">
    <location>
        <begin position="140"/>
        <end position="165"/>
    </location>
</feature>
<feature type="region of interest" description="Disordered" evidence="7">
    <location>
        <begin position="1"/>
        <end position="39"/>
    </location>
</feature>
<keyword evidence="5" id="KW-0694">RNA-binding</keyword>
<dbReference type="Gene3D" id="4.10.990.10">
    <property type="match status" value="1"/>
</dbReference>
<dbReference type="Pfam" id="PF00828">
    <property type="entry name" value="Ribosomal_L27A"/>
    <property type="match status" value="1"/>
</dbReference>
<evidence type="ECO:0000256" key="3">
    <source>
        <dbReference type="ARBA" id="ARBA00023274"/>
    </source>
</evidence>
<feature type="compositionally biased region" description="Basic residues" evidence="7">
    <location>
        <begin position="1"/>
        <end position="15"/>
    </location>
</feature>
<dbReference type="GO" id="GO:0006412">
    <property type="term" value="P:translation"/>
    <property type="evidence" value="ECO:0007669"/>
    <property type="project" value="UniProtKB-UniRule"/>
</dbReference>
<evidence type="ECO:0000256" key="1">
    <source>
        <dbReference type="ARBA" id="ARBA00007320"/>
    </source>
</evidence>
<feature type="region of interest" description="Disordered" evidence="7">
    <location>
        <begin position="129"/>
        <end position="173"/>
    </location>
</feature>
<accession>A0A075H8V4</accession>
<keyword evidence="2 5" id="KW-0689">Ribosomal protein</keyword>
<keyword evidence="3 5" id="KW-0687">Ribonucleoprotein</keyword>
<protein>
    <recommendedName>
        <fullName evidence="4 5">Large ribosomal subunit protein uL15</fullName>
    </recommendedName>
</protein>
<comment type="function">
    <text evidence="5">Binds to the 23S rRNA.</text>
</comment>
<dbReference type="PROSITE" id="PS00475">
    <property type="entry name" value="RIBOSOMAL_L15"/>
    <property type="match status" value="1"/>
</dbReference>
<dbReference type="EMBL" id="KF900921">
    <property type="protein sequence ID" value="AIF11585.1"/>
    <property type="molecule type" value="Genomic_DNA"/>
</dbReference>
<evidence type="ECO:0000313" key="9">
    <source>
        <dbReference type="EMBL" id="AIF11585.1"/>
    </source>
</evidence>
<dbReference type="SUPFAM" id="SSF52080">
    <property type="entry name" value="Ribosomal proteins L15p and L18e"/>
    <property type="match status" value="1"/>
</dbReference>
<keyword evidence="5" id="KW-0699">rRNA-binding</keyword>
<name>A0A075H8V4_9ARCH</name>
<evidence type="ECO:0000256" key="2">
    <source>
        <dbReference type="ARBA" id="ARBA00022980"/>
    </source>
</evidence>
<feature type="domain" description="Large ribosomal subunit protein uL15/eL18" evidence="8">
    <location>
        <begin position="74"/>
        <end position="135"/>
    </location>
</feature>
<sequence length="173" mass="19366">MATRLRKTRKYRGSRNHGWGQVGQHRASGHKGGLGQSGMLKHHFSSMLKDDPKHFGHSSNNPPNRNIIKKWASVRDLDDLYLKSGKQENDKKLLDLTALGFDKLLGGGQVKNAFSIKIDQFTSKAEEKVKNAGGELLNVTEKEPTSKKNDKQTTAEDIDEIRKETQSTTENIP</sequence>
<proteinExistence type="inferred from homology"/>
<feature type="region of interest" description="Disordered" evidence="7">
    <location>
        <begin position="47"/>
        <end position="66"/>
    </location>
</feature>
<dbReference type="InterPro" id="IPR021131">
    <property type="entry name" value="Ribosomal_uL15/eL18"/>
</dbReference>
<dbReference type="InterPro" id="IPR036227">
    <property type="entry name" value="Ribosomal_uL15/eL18_sf"/>
</dbReference>
<comment type="similarity">
    <text evidence="1 5 6">Belongs to the universal ribosomal protein uL15 family.</text>
</comment>
<evidence type="ECO:0000256" key="7">
    <source>
        <dbReference type="SAM" id="MobiDB-lite"/>
    </source>
</evidence>
<evidence type="ECO:0000256" key="4">
    <source>
        <dbReference type="ARBA" id="ARBA00035200"/>
    </source>
</evidence>
<dbReference type="InterPro" id="IPR030878">
    <property type="entry name" value="Ribosomal_uL15"/>
</dbReference>
<dbReference type="GO" id="GO:0003735">
    <property type="term" value="F:structural constituent of ribosome"/>
    <property type="evidence" value="ECO:0007669"/>
    <property type="project" value="InterPro"/>
</dbReference>